<dbReference type="AlphaFoldDB" id="A0A401TRU9"/>
<accession>A0A401TRU9</accession>
<evidence type="ECO:0000313" key="2">
    <source>
        <dbReference type="Proteomes" id="UP000287033"/>
    </source>
</evidence>
<gene>
    <name evidence="1" type="ORF">chiPu_0029506</name>
</gene>
<protein>
    <submittedName>
        <fullName evidence="1">Uncharacterized protein</fullName>
    </submittedName>
</protein>
<proteinExistence type="predicted"/>
<evidence type="ECO:0000313" key="1">
    <source>
        <dbReference type="EMBL" id="GCC45342.1"/>
    </source>
</evidence>
<sequence>MHVAECRRNNFCEESGAAIARADGRSARPLP</sequence>
<comment type="caution">
    <text evidence="1">The sequence shown here is derived from an EMBL/GenBank/DDBJ whole genome shotgun (WGS) entry which is preliminary data.</text>
</comment>
<dbReference type="Proteomes" id="UP000287033">
    <property type="component" value="Unassembled WGS sequence"/>
</dbReference>
<organism evidence="1 2">
    <name type="scientific">Chiloscyllium punctatum</name>
    <name type="common">Brownbanded bambooshark</name>
    <name type="synonym">Hemiscyllium punctatum</name>
    <dbReference type="NCBI Taxonomy" id="137246"/>
    <lineage>
        <taxon>Eukaryota</taxon>
        <taxon>Metazoa</taxon>
        <taxon>Chordata</taxon>
        <taxon>Craniata</taxon>
        <taxon>Vertebrata</taxon>
        <taxon>Chondrichthyes</taxon>
        <taxon>Elasmobranchii</taxon>
        <taxon>Galeomorphii</taxon>
        <taxon>Galeoidea</taxon>
        <taxon>Orectolobiformes</taxon>
        <taxon>Hemiscylliidae</taxon>
        <taxon>Chiloscyllium</taxon>
    </lineage>
</organism>
<feature type="non-terminal residue" evidence="1">
    <location>
        <position position="31"/>
    </location>
</feature>
<name>A0A401TRU9_CHIPU</name>
<keyword evidence="2" id="KW-1185">Reference proteome</keyword>
<reference evidence="1 2" key="1">
    <citation type="journal article" date="2018" name="Nat. Ecol. Evol.">
        <title>Shark genomes provide insights into elasmobranch evolution and the origin of vertebrates.</title>
        <authorList>
            <person name="Hara Y"/>
            <person name="Yamaguchi K"/>
            <person name="Onimaru K"/>
            <person name="Kadota M"/>
            <person name="Koyanagi M"/>
            <person name="Keeley SD"/>
            <person name="Tatsumi K"/>
            <person name="Tanaka K"/>
            <person name="Motone F"/>
            <person name="Kageyama Y"/>
            <person name="Nozu R"/>
            <person name="Adachi N"/>
            <person name="Nishimura O"/>
            <person name="Nakagawa R"/>
            <person name="Tanegashima C"/>
            <person name="Kiyatake I"/>
            <person name="Matsumoto R"/>
            <person name="Murakumo K"/>
            <person name="Nishida K"/>
            <person name="Terakita A"/>
            <person name="Kuratani S"/>
            <person name="Sato K"/>
            <person name="Hyodo S Kuraku.S."/>
        </authorList>
    </citation>
    <scope>NUCLEOTIDE SEQUENCE [LARGE SCALE GENOMIC DNA]</scope>
</reference>
<dbReference type="EMBL" id="BEZZ01158534">
    <property type="protein sequence ID" value="GCC45342.1"/>
    <property type="molecule type" value="Genomic_DNA"/>
</dbReference>